<protein>
    <submittedName>
        <fullName evidence="2">Uncharacterized protein</fullName>
    </submittedName>
</protein>
<dbReference type="eggNOG" id="ENOG5033S7P">
    <property type="taxonomic scope" value="Bacteria"/>
</dbReference>
<feature type="region of interest" description="Disordered" evidence="1">
    <location>
        <begin position="1"/>
        <end position="23"/>
    </location>
</feature>
<accession>H6SRH9</accession>
<gene>
    <name evidence="2" type="ORF">RSPPHO_00882</name>
</gene>
<dbReference type="Proteomes" id="UP000033220">
    <property type="component" value="Chromosome DSM 122"/>
</dbReference>
<dbReference type="AlphaFoldDB" id="H6SRH9"/>
<dbReference type="STRING" id="1150469.RSPPHO_00882"/>
<evidence type="ECO:0000256" key="1">
    <source>
        <dbReference type="SAM" id="MobiDB-lite"/>
    </source>
</evidence>
<keyword evidence="3" id="KW-1185">Reference proteome</keyword>
<dbReference type="HOGENOM" id="CLU_612330_0_0_5"/>
<reference evidence="2 3" key="1">
    <citation type="submission" date="2012-02" db="EMBL/GenBank/DDBJ databases">
        <title>Shotgun genome sequence of Phaeospirillum photometricum DSM 122.</title>
        <authorList>
            <person name="Duquesne K."/>
            <person name="Sturgis J."/>
        </authorList>
    </citation>
    <scope>NUCLEOTIDE SEQUENCE [LARGE SCALE GENOMIC DNA]</scope>
    <source>
        <strain evidence="3">DSM122</strain>
    </source>
</reference>
<proteinExistence type="predicted"/>
<dbReference type="EMBL" id="HE663493">
    <property type="protein sequence ID" value="CCG07508.1"/>
    <property type="molecule type" value="Genomic_DNA"/>
</dbReference>
<organism evidence="2 3">
    <name type="scientific">Pararhodospirillum photometricum DSM 122</name>
    <dbReference type="NCBI Taxonomy" id="1150469"/>
    <lineage>
        <taxon>Bacteria</taxon>
        <taxon>Pseudomonadati</taxon>
        <taxon>Pseudomonadota</taxon>
        <taxon>Alphaproteobacteria</taxon>
        <taxon>Rhodospirillales</taxon>
        <taxon>Rhodospirillaceae</taxon>
        <taxon>Pararhodospirillum</taxon>
    </lineage>
</organism>
<evidence type="ECO:0000313" key="2">
    <source>
        <dbReference type="EMBL" id="CCG07508.1"/>
    </source>
</evidence>
<name>H6SRH9_PARPM</name>
<dbReference type="PATRIC" id="fig|1150469.3.peg.1015"/>
<sequence length="449" mass="50898">MTRGTPMARASIPETPEGPQPARIKGRVLQGFGALRQVLENAGRQDVARHLAAWASVDELLARSPELVPVLLNLAWEQRRDPAFGDLFLAEDGTGLAEAQDQPIAPCGRTFQQIVLSHLYASARLAFEAAEKEWATNEAKRARLQWRKEQKAARRSLMRLLRKPREPDFDPATFRLRAPMRGLYEAMKPYLLRPEQFGMVSAYALLSRAQVEVLGDLLPSFTKSEQIGYLAGLNEGDLYVLRRSARLFAEWKLGVRRPKKTARASPLPDDVPEISAEDEAKLVAEESRVFRELMAKHHHAIEELRVMGANAEKLINLLAPVFGDGIWAILDDKRALANVVNTPEHLMEVLGPFCRYVSPALSEQWLQMNDQEIIKDILKFCRETFREKEFASYLVDPSRLVVWASLPSKFNNNFKYQRDAMKSKLVRNEEDLRTVSAGIFESLRQGKVL</sequence>
<dbReference type="KEGG" id="rpm:RSPPHO_00882"/>
<evidence type="ECO:0000313" key="3">
    <source>
        <dbReference type="Proteomes" id="UP000033220"/>
    </source>
</evidence>